<feature type="transmembrane region" description="Helical" evidence="3">
    <location>
        <begin position="36"/>
        <end position="60"/>
    </location>
</feature>
<dbReference type="EMBL" id="FR872662">
    <property type="protein sequence ID" value="CCB92194.1"/>
    <property type="molecule type" value="Genomic_DNA"/>
</dbReference>
<sequence length="626" mass="70422">MGSTVSTLLDSHHILHPREENHEIGARNEPTIFRRILGVVLVALSIPFTLGIATGLYIYWAHRKVKYIEERDYSELQARTNKVFGEMIQSEAPSSEQVQFEAALKAIQQGGKIQQLPEEYDKRAIALLDAALAYDNTSAVTALMLKYEDSVNDIHLANVKSVKMLHAILERVPEGEERENLLNKKDGEGNTALHLQKNLSIIEELVKKGAKFSGNSLELSPLHTCQDPKIAKYFIDRFKGEMDILNLSNDDVPAPIFTVPPAVVRVLIEEGANVKARDLKGNTILFRFTEKPFSSDPQLLEWILSKIENADEKKDFICLVCQEHSILNKLIQSDQANVDIVKVLLNAGARYPKLQKGDSPLQYVKVPEVAACLIDHYGEDIMERKNKDGVSPLIQARSNLEVFKIMIDKGVKVTEARDKDESTILAYFSVEPLKNHPELIHTILEKIEDTDEKKAFVNHKDDKGLAALNYGLHPLQVVQALIEAGSDASPGVRALKTCKDPELARYLMEKFGNQFNEKLTKGVLSPLFVSKKDGSIALSELCSLENIDVLKAFVEGGLNVHTTDDEGLEPIHYLKEDDVELAKLLIGNRRSDHDWKENKPPVMDNEDFVNWLKDREEEDVKEEEIV</sequence>
<dbReference type="SMART" id="SM00248">
    <property type="entry name" value="ANK"/>
    <property type="match status" value="6"/>
</dbReference>
<dbReference type="Gene3D" id="1.25.40.20">
    <property type="entry name" value="Ankyrin repeat-containing domain"/>
    <property type="match status" value="3"/>
</dbReference>
<evidence type="ECO:0000256" key="2">
    <source>
        <dbReference type="ARBA" id="ARBA00023043"/>
    </source>
</evidence>
<keyword evidence="3" id="KW-1133">Transmembrane helix</keyword>
<keyword evidence="3" id="KW-0472">Membrane</keyword>
<gene>
    <name evidence="4" type="ORF">WCH_CA13290</name>
</gene>
<evidence type="ECO:0000313" key="4">
    <source>
        <dbReference type="EMBL" id="CCB92194.1"/>
    </source>
</evidence>
<evidence type="ECO:0000256" key="3">
    <source>
        <dbReference type="SAM" id="Phobius"/>
    </source>
</evidence>
<dbReference type="InterPro" id="IPR051165">
    <property type="entry name" value="Multifunctional_ANK_Repeat"/>
</dbReference>
<name>F8LFC6_9BACT</name>
<dbReference type="PANTHER" id="PTHR24123:SF33">
    <property type="entry name" value="PROTEIN HOS4"/>
    <property type="match status" value="1"/>
</dbReference>
<keyword evidence="1" id="KW-0677">Repeat</keyword>
<organism evidence="4">
    <name type="scientific">Waddlia chondrophila 2032/99</name>
    <dbReference type="NCBI Taxonomy" id="765953"/>
    <lineage>
        <taxon>Bacteria</taxon>
        <taxon>Pseudomonadati</taxon>
        <taxon>Chlamydiota</taxon>
        <taxon>Chlamydiia</taxon>
        <taxon>Parachlamydiales</taxon>
        <taxon>Waddliaceae</taxon>
        <taxon>Waddlia</taxon>
    </lineage>
</organism>
<evidence type="ECO:0008006" key="5">
    <source>
        <dbReference type="Google" id="ProtNLM"/>
    </source>
</evidence>
<dbReference type="AlphaFoldDB" id="F8LFC6"/>
<accession>F8LFC6</accession>
<dbReference type="InterPro" id="IPR002110">
    <property type="entry name" value="Ankyrin_rpt"/>
</dbReference>
<keyword evidence="2" id="KW-0040">ANK repeat</keyword>
<protein>
    <recommendedName>
        <fullName evidence="5">Ankyrin repeat-containing protein</fullName>
    </recommendedName>
</protein>
<dbReference type="PANTHER" id="PTHR24123">
    <property type="entry name" value="ANKYRIN REPEAT-CONTAINING"/>
    <property type="match status" value="1"/>
</dbReference>
<dbReference type="SUPFAM" id="SSF48403">
    <property type="entry name" value="Ankyrin repeat"/>
    <property type="match status" value="1"/>
</dbReference>
<dbReference type="InterPro" id="IPR036770">
    <property type="entry name" value="Ankyrin_rpt-contain_sf"/>
</dbReference>
<reference evidence="4" key="1">
    <citation type="submission" date="2011-05" db="EMBL/GenBank/DDBJ databases">
        <title>Unity in variety -- the pan-genome of the Chlamydiae.</title>
        <authorList>
            <person name="Collingro A."/>
            <person name="Tischler P."/>
            <person name="Weinmaier T."/>
            <person name="Penz T."/>
            <person name="Heinz E."/>
            <person name="Brunham R.C."/>
            <person name="Read T.D."/>
            <person name="Bavoil P.M."/>
            <person name="Sachse K."/>
            <person name="Kahane S."/>
            <person name="Friedman M.G."/>
            <person name="Rattei T."/>
            <person name="Myers G.S.A."/>
            <person name="Horn M."/>
        </authorList>
    </citation>
    <scope>NUCLEOTIDE SEQUENCE</scope>
    <source>
        <strain evidence="4">2032/99</strain>
    </source>
</reference>
<proteinExistence type="predicted"/>
<keyword evidence="3" id="KW-0812">Transmembrane</keyword>
<evidence type="ECO:0000256" key="1">
    <source>
        <dbReference type="ARBA" id="ARBA00022737"/>
    </source>
</evidence>